<evidence type="ECO:0000256" key="2">
    <source>
        <dbReference type="ARBA" id="ARBA00022643"/>
    </source>
</evidence>
<dbReference type="InterPro" id="IPR029039">
    <property type="entry name" value="Flavoprotein-like_sf"/>
</dbReference>
<name>A0A926EXF1_9FIRM</name>
<evidence type="ECO:0000313" key="5">
    <source>
        <dbReference type="Proteomes" id="UP000601522"/>
    </source>
</evidence>
<evidence type="ECO:0000256" key="1">
    <source>
        <dbReference type="ARBA" id="ARBA00022630"/>
    </source>
</evidence>
<keyword evidence="5" id="KW-1185">Reference proteome</keyword>
<evidence type="ECO:0000313" key="4">
    <source>
        <dbReference type="EMBL" id="MBC8590726.1"/>
    </source>
</evidence>
<dbReference type="Gene3D" id="3.40.50.360">
    <property type="match status" value="1"/>
</dbReference>
<dbReference type="GO" id="GO:0016491">
    <property type="term" value="F:oxidoreductase activity"/>
    <property type="evidence" value="ECO:0007669"/>
    <property type="project" value="InterPro"/>
</dbReference>
<dbReference type="InterPro" id="IPR051796">
    <property type="entry name" value="ISF_SsuE-like"/>
</dbReference>
<gene>
    <name evidence="4" type="ORF">H8689_06210</name>
</gene>
<dbReference type="InterPro" id="IPR005025">
    <property type="entry name" value="FMN_Rdtase-like_dom"/>
</dbReference>
<keyword evidence="2" id="KW-0288">FMN</keyword>
<dbReference type="RefSeq" id="WP_249323562.1">
    <property type="nucleotide sequence ID" value="NZ_JACRTK010000002.1"/>
</dbReference>
<protein>
    <submittedName>
        <fullName evidence="4">Flavodoxin family protein</fullName>
    </submittedName>
</protein>
<organism evidence="4 5">
    <name type="scientific">Wansuia hejianensis</name>
    <dbReference type="NCBI Taxonomy" id="2763667"/>
    <lineage>
        <taxon>Bacteria</taxon>
        <taxon>Bacillati</taxon>
        <taxon>Bacillota</taxon>
        <taxon>Clostridia</taxon>
        <taxon>Lachnospirales</taxon>
        <taxon>Lachnospiraceae</taxon>
        <taxon>Wansuia</taxon>
    </lineage>
</organism>
<reference evidence="4 5" key="1">
    <citation type="submission" date="2020-08" db="EMBL/GenBank/DDBJ databases">
        <title>Genome public.</title>
        <authorList>
            <person name="Liu C."/>
            <person name="Sun Q."/>
        </authorList>
    </citation>
    <scope>NUCLEOTIDE SEQUENCE [LARGE SCALE GENOMIC DNA]</scope>
    <source>
        <strain evidence="4 5">NSJ-26</strain>
    </source>
</reference>
<dbReference type="Proteomes" id="UP000601522">
    <property type="component" value="Unassembled WGS sequence"/>
</dbReference>
<keyword evidence="1" id="KW-0285">Flavoprotein</keyword>
<dbReference type="AlphaFoldDB" id="A0A926EXF1"/>
<dbReference type="SUPFAM" id="SSF52218">
    <property type="entry name" value="Flavoproteins"/>
    <property type="match status" value="1"/>
</dbReference>
<sequence length="199" mass="22904">MAKKKILAIMGSPRNNRNTNQALDFLLQEIDKEIFQIKKVYLNKLNINPCTGCDYCGHKEGCSQKDDMIELYKDFDNSHIIILAAPLYFNSINGLTKNMIDRCQKYWSLKYSLGGNYKRGEDRVGIFVSVGGAPYTYDQFNGAFPVIDFFFKAINVEYKGNYLISDTDKVAVKDKVDIIKDLLYIGRNILNMDEFHIHK</sequence>
<dbReference type="PANTHER" id="PTHR43278">
    <property type="entry name" value="NAD(P)H-DEPENDENT FMN-CONTAINING OXIDOREDUCTASE YWQN-RELATED"/>
    <property type="match status" value="1"/>
</dbReference>
<evidence type="ECO:0000259" key="3">
    <source>
        <dbReference type="Pfam" id="PF03358"/>
    </source>
</evidence>
<proteinExistence type="predicted"/>
<dbReference type="EMBL" id="JACRTK010000002">
    <property type="protein sequence ID" value="MBC8590726.1"/>
    <property type="molecule type" value="Genomic_DNA"/>
</dbReference>
<dbReference type="Pfam" id="PF03358">
    <property type="entry name" value="FMN_red"/>
    <property type="match status" value="1"/>
</dbReference>
<feature type="domain" description="NADPH-dependent FMN reductase-like" evidence="3">
    <location>
        <begin position="5"/>
        <end position="133"/>
    </location>
</feature>
<dbReference type="PANTHER" id="PTHR43278:SF4">
    <property type="entry name" value="NAD(P)H-DEPENDENT FMN-CONTAINING OXIDOREDUCTASE YWQN-RELATED"/>
    <property type="match status" value="1"/>
</dbReference>
<accession>A0A926EXF1</accession>
<comment type="caution">
    <text evidence="4">The sequence shown here is derived from an EMBL/GenBank/DDBJ whole genome shotgun (WGS) entry which is preliminary data.</text>
</comment>